<evidence type="ECO:0000313" key="4">
    <source>
        <dbReference type="EMBL" id="KKL68035.1"/>
    </source>
</evidence>
<comment type="similarity">
    <text evidence="3">Belongs to the peptidase U32 family.</text>
</comment>
<dbReference type="EMBL" id="LAZR01026661">
    <property type="protein sequence ID" value="KKL68035.1"/>
    <property type="molecule type" value="Genomic_DNA"/>
</dbReference>
<dbReference type="AlphaFoldDB" id="A0A0F9GF13"/>
<dbReference type="Pfam" id="PF01136">
    <property type="entry name" value="Peptidase_U32"/>
    <property type="match status" value="1"/>
</dbReference>
<sequence>MNKVELLAPAKNFKAIKAASKYADSIYFGVKKLNMRMRSENFELRDLNKVVDFCHKNEIKVYLTTNILVYDNELRVLREIIEKSKESGVDAIIVHDLAAIQIAKETKIPFHISTQCNISNSLSARFYEKLGAERIILARELSLEKIKEIKRNLINAEIETFIHGAMCTSVSGRCYFSQDICGSEGKSANRGMCEQPCRRKWWIREENGTEYIYDGVRFLNSRDLCTIAYIPELIEANIDAFKIEGRMRHPHYVEVVAKSYREAIDAYYNGTFTKKKVGRWVTDLKRVYNRGFTPGFYFKRMTEEDHQHKSPSNLSHYRYIEVGYIKKFNQRTGFANITLDNGYLTQNDDIIIMGNNTDTYIHQRAKIIKFKEKRVKKTPRGTKEKPLLAELKIDGKVVSNGEDKIYVFTDKTYGNEYVLP</sequence>
<dbReference type="GO" id="GO:0008233">
    <property type="term" value="F:peptidase activity"/>
    <property type="evidence" value="ECO:0007669"/>
    <property type="project" value="UniProtKB-KW"/>
</dbReference>
<dbReference type="InterPro" id="IPR001539">
    <property type="entry name" value="Peptidase_U32"/>
</dbReference>
<name>A0A0F9GF13_9ZZZZ</name>
<organism evidence="4">
    <name type="scientific">marine sediment metagenome</name>
    <dbReference type="NCBI Taxonomy" id="412755"/>
    <lineage>
        <taxon>unclassified sequences</taxon>
        <taxon>metagenomes</taxon>
        <taxon>ecological metagenomes</taxon>
    </lineage>
</organism>
<protein>
    <recommendedName>
        <fullName evidence="5">Peptidase family U32 C-terminal domain-containing protein</fullName>
    </recommendedName>
</protein>
<evidence type="ECO:0000256" key="2">
    <source>
        <dbReference type="ARBA" id="ARBA00022801"/>
    </source>
</evidence>
<dbReference type="InterPro" id="IPR051454">
    <property type="entry name" value="RNA/ubiquinone_mod_enzymes"/>
</dbReference>
<evidence type="ECO:0000256" key="3">
    <source>
        <dbReference type="ARBA" id="ARBA00038374"/>
    </source>
</evidence>
<dbReference type="PANTHER" id="PTHR30217">
    <property type="entry name" value="PEPTIDASE U32 FAMILY"/>
    <property type="match status" value="1"/>
</dbReference>
<evidence type="ECO:0000256" key="1">
    <source>
        <dbReference type="ARBA" id="ARBA00022670"/>
    </source>
</evidence>
<gene>
    <name evidence="4" type="ORF">LCGC14_2129010</name>
</gene>
<comment type="caution">
    <text evidence="4">The sequence shown here is derived from an EMBL/GenBank/DDBJ whole genome shotgun (WGS) entry which is preliminary data.</text>
</comment>
<keyword evidence="2" id="KW-0378">Hydrolase</keyword>
<proteinExistence type="inferred from homology"/>
<reference evidence="4" key="1">
    <citation type="journal article" date="2015" name="Nature">
        <title>Complex archaea that bridge the gap between prokaryotes and eukaryotes.</title>
        <authorList>
            <person name="Spang A."/>
            <person name="Saw J.H."/>
            <person name="Jorgensen S.L."/>
            <person name="Zaremba-Niedzwiedzka K."/>
            <person name="Martijn J."/>
            <person name="Lind A.E."/>
            <person name="van Eijk R."/>
            <person name="Schleper C."/>
            <person name="Guy L."/>
            <person name="Ettema T.J."/>
        </authorList>
    </citation>
    <scope>NUCLEOTIDE SEQUENCE</scope>
</reference>
<keyword evidence="1" id="KW-0645">Protease</keyword>
<accession>A0A0F9GF13</accession>
<dbReference type="GO" id="GO:0006508">
    <property type="term" value="P:proteolysis"/>
    <property type="evidence" value="ECO:0007669"/>
    <property type="project" value="UniProtKB-KW"/>
</dbReference>
<dbReference type="PANTHER" id="PTHR30217:SF6">
    <property type="entry name" value="TRNA HYDROXYLATION PROTEIN P"/>
    <property type="match status" value="1"/>
</dbReference>
<evidence type="ECO:0008006" key="5">
    <source>
        <dbReference type="Google" id="ProtNLM"/>
    </source>
</evidence>